<organism evidence="1 2">
    <name type="scientific">Shiella aurantiaca</name>
    <dbReference type="NCBI Taxonomy" id="3058365"/>
    <lineage>
        <taxon>Bacteria</taxon>
        <taxon>Pseudomonadati</taxon>
        <taxon>Bacteroidota</taxon>
        <taxon>Cytophagia</taxon>
        <taxon>Cytophagales</taxon>
        <taxon>Shiellaceae</taxon>
        <taxon>Shiella</taxon>
    </lineage>
</organism>
<proteinExistence type="predicted"/>
<dbReference type="Gene3D" id="1.20.1440.60">
    <property type="entry name" value="23S rRNA-intervening sequence"/>
    <property type="match status" value="1"/>
</dbReference>
<dbReference type="PANTHER" id="PTHR38471:SF2">
    <property type="entry name" value="FOUR HELIX BUNDLE PROTEIN"/>
    <property type="match status" value="1"/>
</dbReference>
<dbReference type="InterPro" id="IPR036583">
    <property type="entry name" value="23S_rRNA_IVS_sf"/>
</dbReference>
<dbReference type="CDD" id="cd16377">
    <property type="entry name" value="23S_rRNA_IVP_like"/>
    <property type="match status" value="1"/>
</dbReference>
<protein>
    <submittedName>
        <fullName evidence="1">Four helix bundle protein</fullName>
    </submittedName>
</protein>
<dbReference type="Proteomes" id="UP001168552">
    <property type="component" value="Unassembled WGS sequence"/>
</dbReference>
<dbReference type="RefSeq" id="WP_320004134.1">
    <property type="nucleotide sequence ID" value="NZ_JAUHJS010000004.1"/>
</dbReference>
<evidence type="ECO:0000313" key="2">
    <source>
        <dbReference type="Proteomes" id="UP001168552"/>
    </source>
</evidence>
<dbReference type="Pfam" id="PF05635">
    <property type="entry name" value="23S_rRNA_IVP"/>
    <property type="match status" value="1"/>
</dbReference>
<dbReference type="InterPro" id="IPR012657">
    <property type="entry name" value="23S_rRNA-intervening_sequence"/>
</dbReference>
<dbReference type="SUPFAM" id="SSF158446">
    <property type="entry name" value="IVS-encoded protein-like"/>
    <property type="match status" value="1"/>
</dbReference>
<sequence length="121" mass="13917">MEYTELEVWKITRQLVSTVYLSTKAFPKEEQFGLSNQIKRAAVSVPSNIAEGCGRRHVNDSLQFFYIARGSLYELETQLYLAFDLGFISKNKQDELLDQITQSKKLIQGFINYVKNINTKG</sequence>
<accession>A0ABT8F5M7</accession>
<keyword evidence="2" id="KW-1185">Reference proteome</keyword>
<dbReference type="PANTHER" id="PTHR38471">
    <property type="entry name" value="FOUR HELIX BUNDLE PROTEIN"/>
    <property type="match status" value="1"/>
</dbReference>
<reference evidence="1" key="1">
    <citation type="submission" date="2023-06" db="EMBL/GenBank/DDBJ databases">
        <title>Cytophagales bacterium Strain LB-30, isolated from soil.</title>
        <authorList>
            <person name="Liu B."/>
        </authorList>
    </citation>
    <scope>NUCLEOTIDE SEQUENCE</scope>
    <source>
        <strain evidence="1">LB-30</strain>
    </source>
</reference>
<evidence type="ECO:0000313" key="1">
    <source>
        <dbReference type="EMBL" id="MDN4165603.1"/>
    </source>
</evidence>
<dbReference type="EMBL" id="JAUHJS010000004">
    <property type="protein sequence ID" value="MDN4165603.1"/>
    <property type="molecule type" value="Genomic_DNA"/>
</dbReference>
<comment type="caution">
    <text evidence="1">The sequence shown here is derived from an EMBL/GenBank/DDBJ whole genome shotgun (WGS) entry which is preliminary data.</text>
</comment>
<dbReference type="NCBIfam" id="TIGR02436">
    <property type="entry name" value="four helix bundle protein"/>
    <property type="match status" value="1"/>
</dbReference>
<gene>
    <name evidence="1" type="ORF">QWY31_08825</name>
</gene>
<name>A0ABT8F5M7_9BACT</name>